<keyword evidence="5" id="KW-1185">Reference proteome</keyword>
<dbReference type="EMBL" id="CP075585">
    <property type="protein sequence ID" value="QZA58956.1"/>
    <property type="molecule type" value="Genomic_DNA"/>
</dbReference>
<feature type="transmembrane region" description="Helical" evidence="3">
    <location>
        <begin position="6"/>
        <end position="22"/>
    </location>
</feature>
<evidence type="ECO:0000256" key="2">
    <source>
        <dbReference type="ARBA" id="ARBA00022801"/>
    </source>
</evidence>
<organism evidence="4 5">
    <name type="scientific">Candidatus Rhabdochlamydia porcellionis</name>
    <dbReference type="NCBI Taxonomy" id="225148"/>
    <lineage>
        <taxon>Bacteria</taxon>
        <taxon>Pseudomonadati</taxon>
        <taxon>Chlamydiota</taxon>
        <taxon>Chlamydiia</taxon>
        <taxon>Parachlamydiales</taxon>
        <taxon>Candidatus Rhabdochlamydiaceae</taxon>
        <taxon>Candidatus Rhabdochlamydia</taxon>
    </lineage>
</organism>
<dbReference type="Gene3D" id="3.20.20.300">
    <property type="entry name" value="Glycoside hydrolase, family 3, N-terminal domain"/>
    <property type="match status" value="1"/>
</dbReference>
<sequence>MKYKNLFPYYALLIFIGLIFYAHSEMSLEEKMGQLLMVHFHGEEVNQEARILIQDLHVGGIIYYNWCNGLVSASQIYDLSTSLQKLAKIPLLTTID</sequence>
<proteinExistence type="inferred from homology"/>
<dbReference type="SUPFAM" id="SSF51445">
    <property type="entry name" value="(Trans)glycosidases"/>
    <property type="match status" value="1"/>
</dbReference>
<dbReference type="InterPro" id="IPR050226">
    <property type="entry name" value="NagZ_Beta-hexosaminidase"/>
</dbReference>
<evidence type="ECO:0000313" key="4">
    <source>
        <dbReference type="EMBL" id="QZA58956.1"/>
    </source>
</evidence>
<reference evidence="4 5" key="1">
    <citation type="submission" date="2021-05" db="EMBL/GenBank/DDBJ databases">
        <title>Ecology and evolution of chlamydial symbionts of arthropods.</title>
        <authorList>
            <person name="Halter T."/>
            <person name="Sixt B.S."/>
            <person name="Toenshoff E.R."/>
            <person name="Koestlbacher S."/>
            <person name="Schulz F."/>
            <person name="Kostanjsek R."/>
            <person name="Collingro A."/>
            <person name="Hendrickx F."/>
            <person name="Horn M."/>
        </authorList>
    </citation>
    <scope>NUCLEOTIDE SEQUENCE [LARGE SCALE GENOMIC DNA]</scope>
    <source>
        <strain evidence="4 5">15C</strain>
    </source>
</reference>
<protein>
    <submittedName>
        <fullName evidence="4">Uncharacterized protein</fullName>
    </submittedName>
</protein>
<dbReference type="InterPro" id="IPR036962">
    <property type="entry name" value="Glyco_hydro_3_N_sf"/>
</dbReference>
<keyword evidence="3" id="KW-0472">Membrane</keyword>
<name>A0ABX8YZW9_9BACT</name>
<keyword evidence="2" id="KW-0378">Hydrolase</keyword>
<evidence type="ECO:0000313" key="5">
    <source>
        <dbReference type="Proteomes" id="UP000822862"/>
    </source>
</evidence>
<keyword evidence="3" id="KW-1133">Transmembrane helix</keyword>
<accession>A0ABX8YZW9</accession>
<dbReference type="RefSeq" id="WP_246587524.1">
    <property type="nucleotide sequence ID" value="NZ_CP075585.1"/>
</dbReference>
<keyword evidence="3" id="KW-0812">Transmembrane</keyword>
<dbReference type="InterPro" id="IPR017853">
    <property type="entry name" value="GH"/>
</dbReference>
<dbReference type="Proteomes" id="UP000822862">
    <property type="component" value="Chromosome"/>
</dbReference>
<dbReference type="PANTHER" id="PTHR30480">
    <property type="entry name" value="BETA-HEXOSAMINIDASE-RELATED"/>
    <property type="match status" value="1"/>
</dbReference>
<evidence type="ECO:0000256" key="1">
    <source>
        <dbReference type="ARBA" id="ARBA00005336"/>
    </source>
</evidence>
<gene>
    <name evidence="4" type="ORF">RHAB15C_0000839</name>
</gene>
<comment type="similarity">
    <text evidence="1">Belongs to the glycosyl hydrolase 3 family.</text>
</comment>
<evidence type="ECO:0000256" key="3">
    <source>
        <dbReference type="SAM" id="Phobius"/>
    </source>
</evidence>
<dbReference type="PANTHER" id="PTHR30480:SF13">
    <property type="entry name" value="BETA-HEXOSAMINIDASE"/>
    <property type="match status" value="1"/>
</dbReference>